<proteinExistence type="inferred from homology"/>
<evidence type="ECO:0000256" key="1">
    <source>
        <dbReference type="ARBA" id="ARBA00007162"/>
    </source>
</evidence>
<feature type="signal peptide" evidence="3">
    <location>
        <begin position="1"/>
        <end position="22"/>
    </location>
</feature>
<organism evidence="4 5">
    <name type="scientific">Geoalkalibacter subterraneus</name>
    <dbReference type="NCBI Taxonomy" id="483547"/>
    <lineage>
        <taxon>Bacteria</taxon>
        <taxon>Pseudomonadati</taxon>
        <taxon>Thermodesulfobacteriota</taxon>
        <taxon>Desulfuromonadia</taxon>
        <taxon>Desulfuromonadales</taxon>
        <taxon>Geoalkalibacteraceae</taxon>
        <taxon>Geoalkalibacter</taxon>
    </lineage>
</organism>
<dbReference type="CDD" id="cd01071">
    <property type="entry name" value="PBP2_PhnD_like"/>
    <property type="match status" value="1"/>
</dbReference>
<dbReference type="GO" id="GO:0043190">
    <property type="term" value="C:ATP-binding cassette (ABC) transporter complex"/>
    <property type="evidence" value="ECO:0007669"/>
    <property type="project" value="InterPro"/>
</dbReference>
<protein>
    <submittedName>
        <fullName evidence="4">Phosphonate ABC transporter substrate-binding protein</fullName>
    </submittedName>
</protein>
<dbReference type="GO" id="GO:0055085">
    <property type="term" value="P:transmembrane transport"/>
    <property type="evidence" value="ECO:0007669"/>
    <property type="project" value="InterPro"/>
</dbReference>
<dbReference type="RefSeq" id="WP_040200954.1">
    <property type="nucleotide sequence ID" value="NZ_CP010311.1"/>
</dbReference>
<dbReference type="PANTHER" id="PTHR35841">
    <property type="entry name" value="PHOSPHONATES-BINDING PERIPLASMIC PROTEIN"/>
    <property type="match status" value="1"/>
</dbReference>
<keyword evidence="2 3" id="KW-0732">Signal</keyword>
<accession>A0A0B5FIE9</accession>
<dbReference type="Gene3D" id="3.40.190.10">
    <property type="entry name" value="Periplasmic binding protein-like II"/>
    <property type="match status" value="2"/>
</dbReference>
<evidence type="ECO:0000313" key="5">
    <source>
        <dbReference type="Proteomes" id="UP000035036"/>
    </source>
</evidence>
<dbReference type="InterPro" id="IPR005770">
    <property type="entry name" value="PhnD"/>
</dbReference>
<dbReference type="PROSITE" id="PS51257">
    <property type="entry name" value="PROKAR_LIPOPROTEIN"/>
    <property type="match status" value="1"/>
</dbReference>
<keyword evidence="5" id="KW-1185">Reference proteome</keyword>
<sequence>MKARALIGLVLLISCLAGGVFAANLPDGSKQRPLRVLMVPADTGTNDITQDYAPVFNGITKNYGIHFDLKAGNSYAAVVEGMCNDQVDIAWFGASTYGLANEKCGVELLAVDVTQGDSSYYSGVFTRKGNDIKSLADLKGKSMAFGSPNSTSSFNFPVAMLLAGGVDPTTDLSKIIIAGSHSASIAALAEGKVDAAAASYNSFEKAVKNGAIDPGKFAPLAKSQPIPNPPLAMNKGLDSELKKKLRKAFSEIHTKIDPSKIRGYGGKKVDRYDADFDEQKIIAALSKLSAVTKQVKESMLDKAGTR</sequence>
<comment type="similarity">
    <text evidence="1">Belongs to the phosphate/phosphite/phosphonate binding protein family.</text>
</comment>
<evidence type="ECO:0000256" key="2">
    <source>
        <dbReference type="ARBA" id="ARBA00022729"/>
    </source>
</evidence>
<dbReference type="Pfam" id="PF12974">
    <property type="entry name" value="Phosphonate-bd"/>
    <property type="match status" value="1"/>
</dbReference>
<dbReference type="STRING" id="483547.GSUB_11820"/>
<dbReference type="OrthoDB" id="5457670at2"/>
<evidence type="ECO:0000313" key="4">
    <source>
        <dbReference type="EMBL" id="AJF07113.1"/>
    </source>
</evidence>
<dbReference type="NCBIfam" id="TIGR01098">
    <property type="entry name" value="3A0109s03R"/>
    <property type="match status" value="1"/>
</dbReference>
<dbReference type="EMBL" id="CP010311">
    <property type="protein sequence ID" value="AJF07113.1"/>
    <property type="molecule type" value="Genomic_DNA"/>
</dbReference>
<evidence type="ECO:0000256" key="3">
    <source>
        <dbReference type="SAM" id="SignalP"/>
    </source>
</evidence>
<feature type="chain" id="PRO_5002101955" evidence="3">
    <location>
        <begin position="23"/>
        <end position="306"/>
    </location>
</feature>
<dbReference type="KEGG" id="gsb:GSUB_11820"/>
<dbReference type="AlphaFoldDB" id="A0A0B5FIE9"/>
<name>A0A0B5FIE9_9BACT</name>
<dbReference type="HOGENOM" id="CLU_051472_6_4_7"/>
<dbReference type="SUPFAM" id="SSF53850">
    <property type="entry name" value="Periplasmic binding protein-like II"/>
    <property type="match status" value="1"/>
</dbReference>
<reference evidence="4 5" key="1">
    <citation type="journal article" date="2015" name="Genome Announc.">
        <title>Genomes of Geoalkalibacter ferrihydriticus Z-0531T and Geoalkalibacter subterraneus Red1T, Two Haloalkaliphilic Metal-Reducing Deltaproteobacteria.</title>
        <authorList>
            <person name="Badalamenti J.P."/>
            <person name="Krajmalnik-Brown R."/>
            <person name="Torres C.I."/>
            <person name="Bond D.R."/>
        </authorList>
    </citation>
    <scope>NUCLEOTIDE SEQUENCE [LARGE SCALE GENOMIC DNA]</scope>
    <source>
        <strain evidence="4 5">Red1</strain>
    </source>
</reference>
<gene>
    <name evidence="4" type="ORF">GSUB_11820</name>
</gene>
<dbReference type="Proteomes" id="UP000035036">
    <property type="component" value="Chromosome"/>
</dbReference>
<dbReference type="PANTHER" id="PTHR35841:SF1">
    <property type="entry name" value="PHOSPHONATES-BINDING PERIPLASMIC PROTEIN"/>
    <property type="match status" value="1"/>
</dbReference>